<evidence type="ECO:0000256" key="6">
    <source>
        <dbReference type="ARBA" id="ARBA00022842"/>
    </source>
</evidence>
<dbReference type="FunFam" id="3.40.50.970:FF:000024">
    <property type="entry name" value="Pyruvate decarboxylase isozyme"/>
    <property type="match status" value="1"/>
</dbReference>
<dbReference type="GO" id="GO:0030976">
    <property type="term" value="F:thiamine pyrophosphate binding"/>
    <property type="evidence" value="ECO:0007669"/>
    <property type="project" value="InterPro"/>
</dbReference>
<comment type="cofactor">
    <cofactor evidence="2">
        <name>thiamine diphosphate</name>
        <dbReference type="ChEBI" id="CHEBI:58937"/>
    </cofactor>
</comment>
<feature type="binding site" evidence="9">
    <location>
        <position position="481"/>
    </location>
    <ligand>
        <name>Mg(2+)</name>
        <dbReference type="ChEBI" id="CHEBI:18420"/>
    </ligand>
</feature>
<keyword evidence="6 9" id="KW-0460">Magnesium</keyword>
<evidence type="ECO:0000259" key="12">
    <source>
        <dbReference type="Pfam" id="PF00205"/>
    </source>
</evidence>
<dbReference type="GO" id="GO:0005829">
    <property type="term" value="C:cytosol"/>
    <property type="evidence" value="ECO:0007669"/>
    <property type="project" value="TreeGrafter"/>
</dbReference>
<dbReference type="InterPro" id="IPR000399">
    <property type="entry name" value="TPP-bd_CS"/>
</dbReference>
<name>A0A517YMK9_9BACT</name>
<evidence type="ECO:0000256" key="11">
    <source>
        <dbReference type="SAM" id="MobiDB-lite"/>
    </source>
</evidence>
<dbReference type="InterPro" id="IPR029061">
    <property type="entry name" value="THDP-binding"/>
</dbReference>
<dbReference type="Pfam" id="PF02775">
    <property type="entry name" value="TPP_enzyme_C"/>
    <property type="match status" value="1"/>
</dbReference>
<reference evidence="15 16" key="1">
    <citation type="submission" date="2019-02" db="EMBL/GenBank/DDBJ databases">
        <title>Deep-cultivation of Planctomycetes and their phenomic and genomic characterization uncovers novel biology.</title>
        <authorList>
            <person name="Wiegand S."/>
            <person name="Jogler M."/>
            <person name="Boedeker C."/>
            <person name="Pinto D."/>
            <person name="Vollmers J."/>
            <person name="Rivas-Marin E."/>
            <person name="Kohn T."/>
            <person name="Peeters S.H."/>
            <person name="Heuer A."/>
            <person name="Rast P."/>
            <person name="Oberbeckmann S."/>
            <person name="Bunk B."/>
            <person name="Jeske O."/>
            <person name="Meyerdierks A."/>
            <person name="Storesund J.E."/>
            <person name="Kallscheuer N."/>
            <person name="Luecker S."/>
            <person name="Lage O.M."/>
            <person name="Pohl T."/>
            <person name="Merkel B.J."/>
            <person name="Hornburger P."/>
            <person name="Mueller R.-W."/>
            <person name="Bruemmer F."/>
            <person name="Labrenz M."/>
            <person name="Spormann A.M."/>
            <person name="Op den Camp H."/>
            <person name="Overmann J."/>
            <person name="Amann R."/>
            <person name="Jetten M.S.M."/>
            <person name="Mascher T."/>
            <person name="Medema M.H."/>
            <person name="Devos D.P."/>
            <person name="Kaster A.-K."/>
            <person name="Ovreas L."/>
            <person name="Rohde M."/>
            <person name="Galperin M.Y."/>
            <person name="Jogler C."/>
        </authorList>
    </citation>
    <scope>NUCLEOTIDE SEQUENCE [LARGE SCALE GENOMIC DNA]</scope>
    <source>
        <strain evidence="15 16">ETA_A8</strain>
    </source>
</reference>
<accession>A0A517YMK9</accession>
<dbReference type="Pfam" id="PF02776">
    <property type="entry name" value="TPP_enzyme_N"/>
    <property type="match status" value="1"/>
</dbReference>
<proteinExistence type="inferred from homology"/>
<evidence type="ECO:0000256" key="10">
    <source>
        <dbReference type="RuleBase" id="RU362132"/>
    </source>
</evidence>
<dbReference type="Proteomes" id="UP000315017">
    <property type="component" value="Chromosome"/>
</dbReference>
<keyword evidence="7 10" id="KW-0786">Thiamine pyrophosphate</keyword>
<evidence type="ECO:0000256" key="8">
    <source>
        <dbReference type="ARBA" id="ARBA00023239"/>
    </source>
</evidence>
<dbReference type="CDD" id="cd02005">
    <property type="entry name" value="TPP_PDC_IPDC"/>
    <property type="match status" value="1"/>
</dbReference>
<evidence type="ECO:0000256" key="9">
    <source>
        <dbReference type="PIRSR" id="PIRSR036565-2"/>
    </source>
</evidence>
<dbReference type="CDD" id="cd07038">
    <property type="entry name" value="TPP_PYR_PDC_IPDC_like"/>
    <property type="match status" value="1"/>
</dbReference>
<dbReference type="InterPro" id="IPR047214">
    <property type="entry name" value="TPP_PDC_IPDC"/>
</dbReference>
<evidence type="ECO:0000256" key="4">
    <source>
        <dbReference type="ARBA" id="ARBA00022723"/>
    </source>
</evidence>
<dbReference type="GO" id="GO:0047434">
    <property type="term" value="F:indolepyruvate decarboxylase activity"/>
    <property type="evidence" value="ECO:0007669"/>
    <property type="project" value="UniProtKB-EC"/>
</dbReference>
<sequence>MTQLHATPPGGQHGSSQHDPPPRGMSIGEYLIARMRQYKIDDVFGIPGDYILTFYGMLEKSPINIVGCTREDCAGFAADAYARVHGMGAVCVTYCVGGLSVCNSIAGAYAEKSPVLVISGSPGLAERVNNPLLHHKVRDFRTQIEVFEKLCVACAELTDPVVAFREIDRVLDAMARYKRPGYIEIPRDMVDVVPHISHAYHRARSDQDPQAADEAAEEAANLLTKAQRPVLIAGVEIHRFNLQDEVVALAEQMKVPMAATLLGKSVIPEKHPLYIGLYEGAMGRAEVTKLVEESDCVLLLGAFMTDLNLGIFTANLDPAKCIYATSETLRIRHHHYHGVGLKEFLDRLAARKPEPPVRAIPADIRAERKPFVLDPQAPLTTRRLISRLDEQLDDKSIVIADIGNSLFAATELTIHAKTEFISPAYYTSMGFSVPAALGALTARPESRVVVIVGDGAFQMTGMELSTIVRRHLSPLIIVLDNEGYGTERFLHEGEWEYNNVHPWKYSQLPNLLGGGTGYEVRTEGEFEAALIKAWEDRSAMTLIHAHIPRNEGSDALVRLAVKLSERVKGK</sequence>
<feature type="binding site" evidence="9">
    <location>
        <position position="454"/>
    </location>
    <ligand>
        <name>Mg(2+)</name>
        <dbReference type="ChEBI" id="CHEBI:18420"/>
    </ligand>
</feature>
<dbReference type="Gene3D" id="3.40.50.1220">
    <property type="entry name" value="TPP-binding domain"/>
    <property type="match status" value="1"/>
</dbReference>
<dbReference type="GO" id="GO:0004737">
    <property type="term" value="F:pyruvate decarboxylase activity"/>
    <property type="evidence" value="ECO:0007669"/>
    <property type="project" value="TreeGrafter"/>
</dbReference>
<keyword evidence="16" id="KW-1185">Reference proteome</keyword>
<dbReference type="EC" id="4.1.1.74" evidence="15"/>
<comment type="cofactor">
    <cofactor evidence="9">
        <name>Mg(2+)</name>
        <dbReference type="ChEBI" id="CHEBI:18420"/>
    </cofactor>
    <text evidence="9">Binds 1 Mg(2+) per subunit.</text>
</comment>
<dbReference type="KEGG" id="aagg:ETAA8_66040"/>
<keyword evidence="15" id="KW-0670">Pyruvate</keyword>
<protein>
    <submittedName>
        <fullName evidence="15">Indole-3-pyruvate decarboxylase</fullName>
        <ecNumber evidence="15">4.1.1.74</ecNumber>
    </submittedName>
</protein>
<evidence type="ECO:0000313" key="16">
    <source>
        <dbReference type="Proteomes" id="UP000315017"/>
    </source>
</evidence>
<feature type="binding site" evidence="9">
    <location>
        <position position="483"/>
    </location>
    <ligand>
        <name>Mg(2+)</name>
        <dbReference type="ChEBI" id="CHEBI:18420"/>
    </ligand>
</feature>
<dbReference type="GO" id="GO:0000949">
    <property type="term" value="P:aromatic amino acid family catabolic process to alcohol via Ehrlich pathway"/>
    <property type="evidence" value="ECO:0007669"/>
    <property type="project" value="TreeGrafter"/>
</dbReference>
<dbReference type="InterPro" id="IPR012001">
    <property type="entry name" value="Thiamin_PyroP_enz_TPP-bd_dom"/>
</dbReference>
<dbReference type="InterPro" id="IPR011766">
    <property type="entry name" value="TPP_enzyme_TPP-bd"/>
</dbReference>
<dbReference type="RefSeq" id="WP_238397627.1">
    <property type="nucleotide sequence ID" value="NZ_CP036274.1"/>
</dbReference>
<keyword evidence="5" id="KW-0210">Decarboxylase</keyword>
<dbReference type="GO" id="GO:0000287">
    <property type="term" value="F:magnesium ion binding"/>
    <property type="evidence" value="ECO:0007669"/>
    <property type="project" value="InterPro"/>
</dbReference>
<feature type="region of interest" description="Disordered" evidence="11">
    <location>
        <begin position="1"/>
        <end position="23"/>
    </location>
</feature>
<keyword evidence="8 15" id="KW-0456">Lyase</keyword>
<dbReference type="InterPro" id="IPR012110">
    <property type="entry name" value="PDC/IPDC-like"/>
</dbReference>
<dbReference type="Gene3D" id="3.40.50.970">
    <property type="match status" value="2"/>
</dbReference>
<organism evidence="15 16">
    <name type="scientific">Anatilimnocola aggregata</name>
    <dbReference type="NCBI Taxonomy" id="2528021"/>
    <lineage>
        <taxon>Bacteria</taxon>
        <taxon>Pseudomonadati</taxon>
        <taxon>Planctomycetota</taxon>
        <taxon>Planctomycetia</taxon>
        <taxon>Pirellulales</taxon>
        <taxon>Pirellulaceae</taxon>
        <taxon>Anatilimnocola</taxon>
    </lineage>
</organism>
<dbReference type="InterPro" id="IPR012000">
    <property type="entry name" value="Thiamin_PyroP_enz_cen_dom"/>
</dbReference>
<evidence type="ECO:0000256" key="2">
    <source>
        <dbReference type="ARBA" id="ARBA00001964"/>
    </source>
</evidence>
<dbReference type="PANTHER" id="PTHR43452">
    <property type="entry name" value="PYRUVATE DECARBOXYLASE"/>
    <property type="match status" value="1"/>
</dbReference>
<gene>
    <name evidence="15" type="primary">ipdC</name>
    <name evidence="15" type="ORF">ETAA8_66040</name>
</gene>
<comment type="similarity">
    <text evidence="3 10">Belongs to the TPP enzyme family.</text>
</comment>
<dbReference type="SUPFAM" id="SSF52467">
    <property type="entry name" value="DHS-like NAD/FAD-binding domain"/>
    <property type="match status" value="1"/>
</dbReference>
<dbReference type="PIRSF" id="PIRSF036565">
    <property type="entry name" value="Pyruvt_ip_decrb"/>
    <property type="match status" value="1"/>
</dbReference>
<feature type="domain" description="Thiamine pyrophosphate enzyme N-terminal TPP-binding" evidence="14">
    <location>
        <begin position="25"/>
        <end position="128"/>
    </location>
</feature>
<evidence type="ECO:0000259" key="14">
    <source>
        <dbReference type="Pfam" id="PF02776"/>
    </source>
</evidence>
<evidence type="ECO:0000259" key="13">
    <source>
        <dbReference type="Pfam" id="PF02775"/>
    </source>
</evidence>
<dbReference type="PANTHER" id="PTHR43452:SF30">
    <property type="entry name" value="PYRUVATE DECARBOXYLASE ISOZYME 1-RELATED"/>
    <property type="match status" value="1"/>
</dbReference>
<evidence type="ECO:0000256" key="3">
    <source>
        <dbReference type="ARBA" id="ARBA00007812"/>
    </source>
</evidence>
<feature type="domain" description="Thiamine pyrophosphate enzyme central" evidence="12">
    <location>
        <begin position="217"/>
        <end position="335"/>
    </location>
</feature>
<dbReference type="InterPro" id="IPR047213">
    <property type="entry name" value="TPP_PYR_PDC_IPDC-like"/>
</dbReference>
<dbReference type="InterPro" id="IPR029035">
    <property type="entry name" value="DHS-like_NAD/FAD-binding_dom"/>
</dbReference>
<evidence type="ECO:0000256" key="1">
    <source>
        <dbReference type="ARBA" id="ARBA00001920"/>
    </source>
</evidence>
<evidence type="ECO:0000256" key="7">
    <source>
        <dbReference type="ARBA" id="ARBA00023052"/>
    </source>
</evidence>
<feature type="domain" description="Thiamine pyrophosphate enzyme TPP-binding" evidence="13">
    <location>
        <begin position="401"/>
        <end position="543"/>
    </location>
</feature>
<dbReference type="Pfam" id="PF00205">
    <property type="entry name" value="TPP_enzyme_M"/>
    <property type="match status" value="1"/>
</dbReference>
<dbReference type="PROSITE" id="PS00187">
    <property type="entry name" value="TPP_ENZYMES"/>
    <property type="match status" value="1"/>
</dbReference>
<dbReference type="EMBL" id="CP036274">
    <property type="protein sequence ID" value="QDU31446.1"/>
    <property type="molecule type" value="Genomic_DNA"/>
</dbReference>
<evidence type="ECO:0000313" key="15">
    <source>
        <dbReference type="EMBL" id="QDU31446.1"/>
    </source>
</evidence>
<comment type="cofactor">
    <cofactor evidence="1">
        <name>a metal cation</name>
        <dbReference type="ChEBI" id="CHEBI:25213"/>
    </cofactor>
</comment>
<dbReference type="AlphaFoldDB" id="A0A517YMK9"/>
<evidence type="ECO:0000256" key="5">
    <source>
        <dbReference type="ARBA" id="ARBA00022793"/>
    </source>
</evidence>
<dbReference type="SUPFAM" id="SSF52518">
    <property type="entry name" value="Thiamin diphosphate-binding fold (THDP-binding)"/>
    <property type="match status" value="2"/>
</dbReference>
<keyword evidence="4 9" id="KW-0479">Metal-binding</keyword>